<feature type="chain" id="PRO_5039687697" description="Lipoprotein SmpA/OmlA domain-containing protein" evidence="1">
    <location>
        <begin position="23"/>
        <end position="155"/>
    </location>
</feature>
<keyword evidence="1" id="KW-0732">Signal</keyword>
<proteinExistence type="predicted"/>
<reference evidence="2" key="1">
    <citation type="submission" date="2020-02" db="EMBL/GenBank/DDBJ databases">
        <authorList>
            <person name="Meier V. D."/>
        </authorList>
    </citation>
    <scope>NUCLEOTIDE SEQUENCE</scope>
    <source>
        <strain evidence="2">AVDCRST_MAG38</strain>
    </source>
</reference>
<accession>A0A6J4SCL8</accession>
<sequence length="155" mass="16958">MSARLCAAVATLAVALPTVGVADAQARFVVNRSMEGVAIGMSSGEVRERLGEPVSREAGPDFATWHFHRPPIEVTLKPDVVTLHTTSETVRGPRSIGVGTRERRLRAVLGRRVRCTTTVEQRLCIVGSFRMGRRSTVFEMARRQVTAVTISRSVD</sequence>
<evidence type="ECO:0000256" key="1">
    <source>
        <dbReference type="SAM" id="SignalP"/>
    </source>
</evidence>
<evidence type="ECO:0008006" key="3">
    <source>
        <dbReference type="Google" id="ProtNLM"/>
    </source>
</evidence>
<dbReference type="EMBL" id="CADCVJ010000212">
    <property type="protein sequence ID" value="CAA9489082.1"/>
    <property type="molecule type" value="Genomic_DNA"/>
</dbReference>
<name>A0A6J4SCL8_9ACTN</name>
<dbReference type="AlphaFoldDB" id="A0A6J4SCL8"/>
<protein>
    <recommendedName>
        <fullName evidence="3">Lipoprotein SmpA/OmlA domain-containing protein</fullName>
    </recommendedName>
</protein>
<organism evidence="2">
    <name type="scientific">uncultured Solirubrobacteraceae bacterium</name>
    <dbReference type="NCBI Taxonomy" id="1162706"/>
    <lineage>
        <taxon>Bacteria</taxon>
        <taxon>Bacillati</taxon>
        <taxon>Actinomycetota</taxon>
        <taxon>Thermoleophilia</taxon>
        <taxon>Solirubrobacterales</taxon>
        <taxon>Solirubrobacteraceae</taxon>
        <taxon>environmental samples</taxon>
    </lineage>
</organism>
<gene>
    <name evidence="2" type="ORF">AVDCRST_MAG38-2522</name>
</gene>
<feature type="signal peptide" evidence="1">
    <location>
        <begin position="1"/>
        <end position="22"/>
    </location>
</feature>
<evidence type="ECO:0000313" key="2">
    <source>
        <dbReference type="EMBL" id="CAA9489082.1"/>
    </source>
</evidence>